<keyword evidence="2" id="KW-0808">Transferase</keyword>
<dbReference type="CDD" id="cd02440">
    <property type="entry name" value="AdoMet_MTases"/>
    <property type="match status" value="1"/>
</dbReference>
<dbReference type="GO" id="GO:0008168">
    <property type="term" value="F:methyltransferase activity"/>
    <property type="evidence" value="ECO:0007669"/>
    <property type="project" value="UniProtKB-KW"/>
</dbReference>
<dbReference type="InterPro" id="IPR013217">
    <property type="entry name" value="Methyltransf_12"/>
</dbReference>
<keyword evidence="3" id="KW-1185">Reference proteome</keyword>
<evidence type="ECO:0000313" key="2">
    <source>
        <dbReference type="EMBL" id="NII05606.1"/>
    </source>
</evidence>
<reference evidence="2 3" key="1">
    <citation type="submission" date="2020-03" db="EMBL/GenBank/DDBJ databases">
        <authorList>
            <person name="Lai Q."/>
        </authorList>
    </citation>
    <scope>NUCLEOTIDE SEQUENCE [LARGE SCALE GENOMIC DNA]</scope>
    <source>
        <strain evidence="2 3">CCUG 25036</strain>
    </source>
</reference>
<comment type="caution">
    <text evidence="2">The sequence shown here is derived from an EMBL/GenBank/DDBJ whole genome shotgun (WGS) entry which is preliminary data.</text>
</comment>
<dbReference type="Proteomes" id="UP000490980">
    <property type="component" value="Unassembled WGS sequence"/>
</dbReference>
<dbReference type="Pfam" id="PF08242">
    <property type="entry name" value="Methyltransf_12"/>
    <property type="match status" value="1"/>
</dbReference>
<dbReference type="AlphaFoldDB" id="A0A7X5U817"/>
<dbReference type="EMBL" id="JAARLZ010000002">
    <property type="protein sequence ID" value="NII05606.1"/>
    <property type="molecule type" value="Genomic_DNA"/>
</dbReference>
<dbReference type="GO" id="GO:0032259">
    <property type="term" value="P:methylation"/>
    <property type="evidence" value="ECO:0007669"/>
    <property type="project" value="UniProtKB-KW"/>
</dbReference>
<keyword evidence="2" id="KW-0489">Methyltransferase</keyword>
<dbReference type="RefSeq" id="WP_166946703.1">
    <property type="nucleotide sequence ID" value="NZ_JAARLZ010000002.1"/>
</dbReference>
<dbReference type="Gene3D" id="3.40.50.150">
    <property type="entry name" value="Vaccinia Virus protein VP39"/>
    <property type="match status" value="1"/>
</dbReference>
<organism evidence="2 3">
    <name type="scientific">Luteibacter anthropi</name>
    <dbReference type="NCBI Taxonomy" id="564369"/>
    <lineage>
        <taxon>Bacteria</taxon>
        <taxon>Pseudomonadati</taxon>
        <taxon>Pseudomonadota</taxon>
        <taxon>Gammaproteobacteria</taxon>
        <taxon>Lysobacterales</taxon>
        <taxon>Rhodanobacteraceae</taxon>
        <taxon>Luteibacter</taxon>
    </lineage>
</organism>
<dbReference type="InterPro" id="IPR029063">
    <property type="entry name" value="SAM-dependent_MTases_sf"/>
</dbReference>
<proteinExistence type="predicted"/>
<sequence length="476" mass="50995">MSPRPVFVIAVPLDEPCADLLAGHGDADVHRLDVVAPGKLLVGLERLRATHAVLSTAQFDALRLHPAFALADLDTLGKIYLAGDAPLPVVAGFDVQRLATTSRDPALAVDGEIVAADTDKRLAGADYTAGRIATEALSVAALHSMLDGLRRAGAFIDADDVLNATDLLERVRADPHQRTLLRRWLRVLTAEGLLRHHEGRFRLASGHATEATPDWDHVERLWLAAGDTAHTLRFARDAASALPELIDGSLKAVHLLFPQGDLALAHALYRESIAARYQHAAVASCLSRIAQSRQGARLRILEAGGGTGATTDQAWPALRDHDVDYLFTDVSRFFLQQVEARHPGLRTGLYDIDRSPSGQGHAVGSIDVIVAGGVLNAARNTDASLRWLASLLAPGGWLVLSEPTVEEYWVMASQAFMLAEPDDERAASQSTFLSHAQWLDALAGAGLQTLVDLPPPGHALASLGHRVFATQVAPTP</sequence>
<evidence type="ECO:0000259" key="1">
    <source>
        <dbReference type="Pfam" id="PF08242"/>
    </source>
</evidence>
<name>A0A7X5U817_9GAMM</name>
<accession>A0A7X5U817</accession>
<evidence type="ECO:0000313" key="3">
    <source>
        <dbReference type="Proteomes" id="UP000490980"/>
    </source>
</evidence>
<dbReference type="SUPFAM" id="SSF53335">
    <property type="entry name" value="S-adenosyl-L-methionine-dependent methyltransferases"/>
    <property type="match status" value="1"/>
</dbReference>
<protein>
    <submittedName>
        <fullName evidence="2">Class I SAM-dependent methyltransferase</fullName>
    </submittedName>
</protein>
<dbReference type="Gene3D" id="1.10.10.10">
    <property type="entry name" value="Winged helix-like DNA-binding domain superfamily/Winged helix DNA-binding domain"/>
    <property type="match status" value="1"/>
</dbReference>
<feature type="domain" description="Methyltransferase type 12" evidence="1">
    <location>
        <begin position="301"/>
        <end position="398"/>
    </location>
</feature>
<gene>
    <name evidence="2" type="ORF">HBF25_04270</name>
</gene>
<dbReference type="InterPro" id="IPR036388">
    <property type="entry name" value="WH-like_DNA-bd_sf"/>
</dbReference>